<keyword evidence="2" id="KW-1185">Reference proteome</keyword>
<protein>
    <submittedName>
        <fullName evidence="1">Uncharacterized protein</fullName>
    </submittedName>
</protein>
<proteinExistence type="predicted"/>
<dbReference type="AlphaFoldDB" id="A0AAQ3S1B3"/>
<organism evidence="1 2">
    <name type="scientific">Vigna mungo</name>
    <name type="common">Black gram</name>
    <name type="synonym">Phaseolus mungo</name>
    <dbReference type="NCBI Taxonomy" id="3915"/>
    <lineage>
        <taxon>Eukaryota</taxon>
        <taxon>Viridiplantae</taxon>
        <taxon>Streptophyta</taxon>
        <taxon>Embryophyta</taxon>
        <taxon>Tracheophyta</taxon>
        <taxon>Spermatophyta</taxon>
        <taxon>Magnoliopsida</taxon>
        <taxon>eudicotyledons</taxon>
        <taxon>Gunneridae</taxon>
        <taxon>Pentapetalae</taxon>
        <taxon>rosids</taxon>
        <taxon>fabids</taxon>
        <taxon>Fabales</taxon>
        <taxon>Fabaceae</taxon>
        <taxon>Papilionoideae</taxon>
        <taxon>50 kb inversion clade</taxon>
        <taxon>NPAAA clade</taxon>
        <taxon>indigoferoid/millettioid clade</taxon>
        <taxon>Phaseoleae</taxon>
        <taxon>Vigna</taxon>
    </lineage>
</organism>
<reference evidence="1 2" key="1">
    <citation type="journal article" date="2023" name="Life. Sci Alliance">
        <title>Evolutionary insights into 3D genome organization and epigenetic landscape of Vigna mungo.</title>
        <authorList>
            <person name="Junaid A."/>
            <person name="Singh B."/>
            <person name="Bhatia S."/>
        </authorList>
    </citation>
    <scope>NUCLEOTIDE SEQUENCE [LARGE SCALE GENOMIC DNA]</scope>
    <source>
        <strain evidence="1">Urdbean</strain>
    </source>
</reference>
<accession>A0AAQ3S1B3</accession>
<name>A0AAQ3S1B3_VIGMU</name>
<sequence>MEAFCSHSVSRMHDRNDHIPSGLKPCATRSSSSIPICCVSRSPTLFSAHTILCFSSKPPPPPPLPPCPFFIFSPSLQITILQGYFRYYSNFKSERISKFTSGLAKHVPRTQTEDEKKNKARSCSFLLVFYFTISDERERVE</sequence>
<evidence type="ECO:0000313" key="1">
    <source>
        <dbReference type="EMBL" id="WVZ15639.1"/>
    </source>
</evidence>
<dbReference type="EMBL" id="CP144697">
    <property type="protein sequence ID" value="WVZ15639.1"/>
    <property type="molecule type" value="Genomic_DNA"/>
</dbReference>
<gene>
    <name evidence="1" type="ORF">V8G54_013205</name>
</gene>
<evidence type="ECO:0000313" key="2">
    <source>
        <dbReference type="Proteomes" id="UP001374535"/>
    </source>
</evidence>
<dbReference type="Proteomes" id="UP001374535">
    <property type="component" value="Chromosome 4"/>
</dbReference>